<evidence type="ECO:0000256" key="1">
    <source>
        <dbReference type="SAM" id="MobiDB-lite"/>
    </source>
</evidence>
<dbReference type="EMBL" id="KE384751">
    <property type="protein sequence ID" value="KJK75257.1"/>
    <property type="molecule type" value="Genomic_DNA"/>
</dbReference>
<dbReference type="OrthoDB" id="4941521at2759"/>
<evidence type="ECO:0000313" key="3">
    <source>
        <dbReference type="Proteomes" id="UP000054544"/>
    </source>
</evidence>
<protein>
    <submittedName>
        <fullName evidence="2">Uncharacterized protein</fullName>
    </submittedName>
</protein>
<keyword evidence="3" id="KW-1185">Reference proteome</keyword>
<gene>
    <name evidence="2" type="ORF">H634G_09604</name>
</gene>
<accession>A0A0D9NME9</accession>
<dbReference type="AlphaFoldDB" id="A0A0D9NME9"/>
<dbReference type="Proteomes" id="UP000054544">
    <property type="component" value="Unassembled WGS sequence"/>
</dbReference>
<feature type="region of interest" description="Disordered" evidence="1">
    <location>
        <begin position="1"/>
        <end position="36"/>
    </location>
</feature>
<sequence length="172" mass="19290">MLNSAAESEIDDLGESKLSKVDENSPSNSTDSQQFNNETTDCLVISNELYRIVEALDQEMLDIGSTQNQDPNATREQRLASVYQRLADNSLGPIRLVVLSSFPFPDAEMADYCLHPQFLLCLAESIDIVFLGALKDDELSFFASKFAVWYGKARRPKSMPIPAFERLNRTCL</sequence>
<organism evidence="2 3">
    <name type="scientific">Metarhizium anisopliae BRIP 53293</name>
    <dbReference type="NCBI Taxonomy" id="1291518"/>
    <lineage>
        <taxon>Eukaryota</taxon>
        <taxon>Fungi</taxon>
        <taxon>Dikarya</taxon>
        <taxon>Ascomycota</taxon>
        <taxon>Pezizomycotina</taxon>
        <taxon>Sordariomycetes</taxon>
        <taxon>Hypocreomycetidae</taxon>
        <taxon>Hypocreales</taxon>
        <taxon>Clavicipitaceae</taxon>
        <taxon>Metarhizium</taxon>
    </lineage>
</organism>
<proteinExistence type="predicted"/>
<feature type="compositionally biased region" description="Basic and acidic residues" evidence="1">
    <location>
        <begin position="14"/>
        <end position="23"/>
    </location>
</feature>
<name>A0A0D9NME9_METAN</name>
<evidence type="ECO:0000313" key="2">
    <source>
        <dbReference type="EMBL" id="KJK75257.1"/>
    </source>
</evidence>
<feature type="compositionally biased region" description="Polar residues" evidence="1">
    <location>
        <begin position="24"/>
        <end position="36"/>
    </location>
</feature>
<reference evidence="3" key="1">
    <citation type="journal article" date="2014" name="BMC Genomics">
        <title>The genome sequence of the biocontrol fungus Metarhizium anisopliae and comparative genomics of Metarhizium species.</title>
        <authorList>
            <person name="Pattemore J.A."/>
            <person name="Hane J.K."/>
            <person name="Williams A.H."/>
            <person name="Wilson B.A."/>
            <person name="Stodart B.J."/>
            <person name="Ash G.J."/>
        </authorList>
    </citation>
    <scope>NUCLEOTIDE SEQUENCE [LARGE SCALE GENOMIC DNA]</scope>
    <source>
        <strain evidence="3">BRIP 53293</strain>
    </source>
</reference>